<dbReference type="InterPro" id="IPR036412">
    <property type="entry name" value="HAD-like_sf"/>
</dbReference>
<organism evidence="1 2">
    <name type="scientific">Deinococcus daejeonensis</name>
    <dbReference type="NCBI Taxonomy" id="1007098"/>
    <lineage>
        <taxon>Bacteria</taxon>
        <taxon>Thermotogati</taxon>
        <taxon>Deinococcota</taxon>
        <taxon>Deinococci</taxon>
        <taxon>Deinococcales</taxon>
        <taxon>Deinococcaceae</taxon>
        <taxon>Deinococcus</taxon>
    </lineage>
</organism>
<dbReference type="InterPro" id="IPR023214">
    <property type="entry name" value="HAD_sf"/>
</dbReference>
<evidence type="ECO:0008006" key="3">
    <source>
        <dbReference type="Google" id="ProtNLM"/>
    </source>
</evidence>
<dbReference type="SUPFAM" id="SSF56784">
    <property type="entry name" value="HAD-like"/>
    <property type="match status" value="1"/>
</dbReference>
<comment type="caution">
    <text evidence="1">The sequence shown here is derived from an EMBL/GenBank/DDBJ whole genome shotgun (WGS) entry which is preliminary data.</text>
</comment>
<dbReference type="Proteomes" id="UP000645517">
    <property type="component" value="Unassembled WGS sequence"/>
</dbReference>
<proteinExistence type="predicted"/>
<gene>
    <name evidence="1" type="ORF">GCM10010842_14390</name>
</gene>
<dbReference type="RefSeq" id="WP_189055443.1">
    <property type="nucleotide sequence ID" value="NZ_BMOR01000004.1"/>
</dbReference>
<accession>A0ABQ2J1S8</accession>
<reference evidence="2" key="1">
    <citation type="journal article" date="2019" name="Int. J. Syst. Evol. Microbiol.">
        <title>The Global Catalogue of Microorganisms (GCM) 10K type strain sequencing project: providing services to taxonomists for standard genome sequencing and annotation.</title>
        <authorList>
            <consortium name="The Broad Institute Genomics Platform"/>
            <consortium name="The Broad Institute Genome Sequencing Center for Infectious Disease"/>
            <person name="Wu L."/>
            <person name="Ma J."/>
        </authorList>
    </citation>
    <scope>NUCLEOTIDE SEQUENCE [LARGE SCALE GENOMIC DNA]</scope>
    <source>
        <strain evidence="2">JCM 16918</strain>
    </source>
</reference>
<dbReference type="Pfam" id="PF00702">
    <property type="entry name" value="Hydrolase"/>
    <property type="match status" value="1"/>
</dbReference>
<sequence>MRPDLPAPPRFLAFDFDGTLTDFVAADIHALDTLRRAVCPDVPPAAFEDRAVDEIMAFHGRVEAGQADPLRQDAERLGRTLAAYGVTLTAEHLGLYTRALVAATVPMPGAADLLRDLRGAGVRLALLSNAYDGAAQRARVQA</sequence>
<protein>
    <recommendedName>
        <fullName evidence="3">HAD family hydrolase</fullName>
    </recommendedName>
</protein>
<evidence type="ECO:0000313" key="1">
    <source>
        <dbReference type="EMBL" id="GGN35007.1"/>
    </source>
</evidence>
<name>A0ABQ2J1S8_9DEIO</name>
<dbReference type="Gene3D" id="3.40.50.1000">
    <property type="entry name" value="HAD superfamily/HAD-like"/>
    <property type="match status" value="1"/>
</dbReference>
<keyword evidence="2" id="KW-1185">Reference proteome</keyword>
<dbReference type="EMBL" id="BMOR01000004">
    <property type="protein sequence ID" value="GGN35007.1"/>
    <property type="molecule type" value="Genomic_DNA"/>
</dbReference>
<evidence type="ECO:0000313" key="2">
    <source>
        <dbReference type="Proteomes" id="UP000645517"/>
    </source>
</evidence>